<comment type="caution">
    <text evidence="2">The sequence shown here is derived from an EMBL/GenBank/DDBJ whole genome shotgun (WGS) entry which is preliminary data.</text>
</comment>
<evidence type="ECO:0000256" key="1">
    <source>
        <dbReference type="SAM" id="SignalP"/>
    </source>
</evidence>
<proteinExistence type="predicted"/>
<dbReference type="InterPro" id="IPR010328">
    <property type="entry name" value="DUF928"/>
</dbReference>
<sequence length="250" mass="28816">MKLLKIFPVAISLTLLSLSLYSPQADARRRYYRPRRIRPYKGRTVPKATRGGCEQTPTNQRLTPIAPISHIGQTATATPTVYWYVPDKSTYNITFRLWEQLSPEKGKILWTQKQIKSQNGLMQLTLPNDAQLSPNKNYFWQVVLKCNPSKPSRDQVISAHITYRPDIKTDIKSSKPADMVEQLTQAELWYDALKVAHNRPTLYKQLLEDLQQLETDALKSEDWTKNQTLRLTTHQQNLSQLLTPSQPVTN</sequence>
<feature type="signal peptide" evidence="1">
    <location>
        <begin position="1"/>
        <end position="27"/>
    </location>
</feature>
<accession>A0A928VP69</accession>
<protein>
    <submittedName>
        <fullName evidence="2">DUF928 domain-containing protein</fullName>
    </submittedName>
</protein>
<dbReference type="Pfam" id="PF06051">
    <property type="entry name" value="DUF928"/>
    <property type="match status" value="1"/>
</dbReference>
<reference evidence="2" key="1">
    <citation type="submission" date="2020-10" db="EMBL/GenBank/DDBJ databases">
        <authorList>
            <person name="Castelo-Branco R."/>
            <person name="Eusebio N."/>
            <person name="Adriana R."/>
            <person name="Vieira A."/>
            <person name="Brugerolle De Fraissinette N."/>
            <person name="Rezende De Castro R."/>
            <person name="Schneider M.P."/>
            <person name="Vasconcelos V."/>
            <person name="Leao P.N."/>
        </authorList>
    </citation>
    <scope>NUCLEOTIDE SEQUENCE</scope>
    <source>
        <strain evidence="2">LEGE 11480</strain>
    </source>
</reference>
<feature type="chain" id="PRO_5037047472" evidence="1">
    <location>
        <begin position="28"/>
        <end position="250"/>
    </location>
</feature>
<keyword evidence="3" id="KW-1185">Reference proteome</keyword>
<dbReference type="AlphaFoldDB" id="A0A928VP69"/>
<dbReference type="EMBL" id="JADEXQ010000056">
    <property type="protein sequence ID" value="MBE9031212.1"/>
    <property type="molecule type" value="Genomic_DNA"/>
</dbReference>
<dbReference type="RefSeq" id="WP_264326042.1">
    <property type="nucleotide sequence ID" value="NZ_JADEXQ010000056.1"/>
</dbReference>
<gene>
    <name evidence="2" type="ORF">IQ266_15870</name>
</gene>
<dbReference type="Proteomes" id="UP000625316">
    <property type="component" value="Unassembled WGS sequence"/>
</dbReference>
<organism evidence="2 3">
    <name type="scientific">Romeriopsis navalis LEGE 11480</name>
    <dbReference type="NCBI Taxonomy" id="2777977"/>
    <lineage>
        <taxon>Bacteria</taxon>
        <taxon>Bacillati</taxon>
        <taxon>Cyanobacteriota</taxon>
        <taxon>Cyanophyceae</taxon>
        <taxon>Leptolyngbyales</taxon>
        <taxon>Leptolyngbyaceae</taxon>
        <taxon>Romeriopsis</taxon>
        <taxon>Romeriopsis navalis</taxon>
    </lineage>
</organism>
<evidence type="ECO:0000313" key="2">
    <source>
        <dbReference type="EMBL" id="MBE9031212.1"/>
    </source>
</evidence>
<name>A0A928VP69_9CYAN</name>
<keyword evidence="1" id="KW-0732">Signal</keyword>
<evidence type="ECO:0000313" key="3">
    <source>
        <dbReference type="Proteomes" id="UP000625316"/>
    </source>
</evidence>